<dbReference type="PANTHER" id="PTHR10622">
    <property type="entry name" value="HET DOMAIN-CONTAINING PROTEIN"/>
    <property type="match status" value="1"/>
</dbReference>
<keyword evidence="3" id="KW-1185">Reference proteome</keyword>
<accession>A0A6A7BAJ4</accession>
<dbReference type="EMBL" id="MU006298">
    <property type="protein sequence ID" value="KAF2852556.1"/>
    <property type="molecule type" value="Genomic_DNA"/>
</dbReference>
<evidence type="ECO:0000313" key="3">
    <source>
        <dbReference type="Proteomes" id="UP000799423"/>
    </source>
</evidence>
<name>A0A6A7BAJ4_9PLEO</name>
<organism evidence="2 3">
    <name type="scientific">Plenodomus tracheiphilus IPT5</name>
    <dbReference type="NCBI Taxonomy" id="1408161"/>
    <lineage>
        <taxon>Eukaryota</taxon>
        <taxon>Fungi</taxon>
        <taxon>Dikarya</taxon>
        <taxon>Ascomycota</taxon>
        <taxon>Pezizomycotina</taxon>
        <taxon>Dothideomycetes</taxon>
        <taxon>Pleosporomycetidae</taxon>
        <taxon>Pleosporales</taxon>
        <taxon>Pleosporineae</taxon>
        <taxon>Leptosphaeriaceae</taxon>
        <taxon>Plenodomus</taxon>
    </lineage>
</organism>
<dbReference type="Pfam" id="PF06985">
    <property type="entry name" value="HET"/>
    <property type="match status" value="1"/>
</dbReference>
<feature type="domain" description="Heterokaryon incompatibility" evidence="1">
    <location>
        <begin position="24"/>
        <end position="113"/>
    </location>
</feature>
<dbReference type="AlphaFoldDB" id="A0A6A7BAJ4"/>
<gene>
    <name evidence="2" type="ORF">T440DRAFT_497582</name>
</gene>
<evidence type="ECO:0000313" key="2">
    <source>
        <dbReference type="EMBL" id="KAF2852556.1"/>
    </source>
</evidence>
<sequence>MRLLTRDENGALRLQSFHRDIPLYTILSHRWLPEEEEVTFQDIAAGTGTSKRGYFKLQFCADEAAKLGITHFWADTCCIDKSSSSELQEAIDSMYRWYRSALVCFVYMSDVVHNPSLRSLASGHGEFEHSSWFQRGWTLQELLAPALVFFYSQDKKFLGTKESLKQAIINATGIPAKALEGQPLSSFSVDERMSWAEGRSTTREEDRSYCLLGIFGIHMPLIYGEGECAARRRLLEEIQNASTRRHASHTC</sequence>
<reference evidence="2" key="1">
    <citation type="submission" date="2020-01" db="EMBL/GenBank/DDBJ databases">
        <authorList>
            <consortium name="DOE Joint Genome Institute"/>
            <person name="Haridas S."/>
            <person name="Albert R."/>
            <person name="Binder M."/>
            <person name="Bloem J."/>
            <person name="Labutti K."/>
            <person name="Salamov A."/>
            <person name="Andreopoulos B."/>
            <person name="Baker S.E."/>
            <person name="Barry K."/>
            <person name="Bills G."/>
            <person name="Bluhm B.H."/>
            <person name="Cannon C."/>
            <person name="Castanera R."/>
            <person name="Culley D.E."/>
            <person name="Daum C."/>
            <person name="Ezra D."/>
            <person name="Gonzalez J.B."/>
            <person name="Henrissat B."/>
            <person name="Kuo A."/>
            <person name="Liang C."/>
            <person name="Lipzen A."/>
            <person name="Lutzoni F."/>
            <person name="Magnuson J."/>
            <person name="Mondo S."/>
            <person name="Nolan M."/>
            <person name="Ohm R."/>
            <person name="Pangilinan J."/>
            <person name="Park H.-J."/>
            <person name="Ramirez L."/>
            <person name="Alfaro M."/>
            <person name="Sun H."/>
            <person name="Tritt A."/>
            <person name="Yoshinaga Y."/>
            <person name="Zwiers L.-H."/>
            <person name="Turgeon B.G."/>
            <person name="Goodwin S.B."/>
            <person name="Spatafora J.W."/>
            <person name="Crous P.W."/>
            <person name="Grigoriev I.V."/>
        </authorList>
    </citation>
    <scope>NUCLEOTIDE SEQUENCE</scope>
    <source>
        <strain evidence="2">IPT5</strain>
    </source>
</reference>
<evidence type="ECO:0000259" key="1">
    <source>
        <dbReference type="Pfam" id="PF06985"/>
    </source>
</evidence>
<dbReference type="PANTHER" id="PTHR10622:SF10">
    <property type="entry name" value="HET DOMAIN-CONTAINING PROTEIN"/>
    <property type="match status" value="1"/>
</dbReference>
<dbReference type="InterPro" id="IPR010730">
    <property type="entry name" value="HET"/>
</dbReference>
<dbReference type="Proteomes" id="UP000799423">
    <property type="component" value="Unassembled WGS sequence"/>
</dbReference>
<proteinExistence type="predicted"/>
<protein>
    <submittedName>
        <fullName evidence="2">HET-domain-containing protein</fullName>
    </submittedName>
</protein>
<dbReference type="OrthoDB" id="20872at2759"/>